<dbReference type="GO" id="GO:0046872">
    <property type="term" value="F:metal ion binding"/>
    <property type="evidence" value="ECO:0007669"/>
    <property type="project" value="UniProtKB-UniRule"/>
</dbReference>
<evidence type="ECO:0000313" key="5">
    <source>
        <dbReference type="Proteomes" id="UP000002866"/>
    </source>
</evidence>
<keyword evidence="1" id="KW-0904">Protein phosphatase</keyword>
<proteinExistence type="inferred from homology"/>
<dbReference type="OMA" id="SADEYTW"/>
<name>I2GVG7_HENB6</name>
<comment type="catalytic activity">
    <reaction evidence="1">
        <text>O-phospho-L-seryl-[protein] + H2O = L-seryl-[protein] + phosphate</text>
        <dbReference type="Rhea" id="RHEA:20629"/>
        <dbReference type="Rhea" id="RHEA-COMP:9863"/>
        <dbReference type="Rhea" id="RHEA-COMP:11604"/>
        <dbReference type="ChEBI" id="CHEBI:15377"/>
        <dbReference type="ChEBI" id="CHEBI:29999"/>
        <dbReference type="ChEBI" id="CHEBI:43474"/>
        <dbReference type="ChEBI" id="CHEBI:83421"/>
        <dbReference type="EC" id="3.1.3.16"/>
    </reaction>
</comment>
<dbReference type="OrthoDB" id="60843at2759"/>
<dbReference type="FunFam" id="3.60.40.10:FF:000093">
    <property type="entry name" value="Type 2C protein Phosphatase"/>
    <property type="match status" value="1"/>
</dbReference>
<dbReference type="InParanoid" id="I2GVG7"/>
<comment type="cofactor">
    <cofactor evidence="1">
        <name>Mg(2+)</name>
        <dbReference type="ChEBI" id="CHEBI:18420"/>
    </cofactor>
</comment>
<dbReference type="InterPro" id="IPR036457">
    <property type="entry name" value="PPM-type-like_dom_sf"/>
</dbReference>
<dbReference type="SMART" id="SM00331">
    <property type="entry name" value="PP2C_SIG"/>
    <property type="match status" value="1"/>
</dbReference>
<sequence>MFCSSSLRPLRGSITSVYKISKISSHSATKLLIKRTFVNGSWTTYNKSYSNYNSSNNSNSNDGGSSNSNYTHHHQLQDTPNNTFSYNTSVAYQPKDREDQIYKKLIASKKSPTGEDNLFINCSSLNDEVFAAVADGVGGWAEYGFDSSAISRELCENLNVFSNSFFQLQTTNAVTKAPKELLDLAYLKTKKDGIVEIGSTTALVAHLDPKGCLQIANLGDSWCGVFRDNKLIFQTENQLLGFNTPFQLSIIPDSFLKARNQNKNSYIQNLPSDADEYSFQLKPNDIVILATDGVTDNIATGDIELYLKDNYDNKQLNNKELQDLTSKLVQNIVKISKDENFPSVFAQEYTNYTGVPCKGGKQDDITMILIRVN</sequence>
<dbReference type="Gene3D" id="3.60.40.10">
    <property type="entry name" value="PPM-type phosphatase domain"/>
    <property type="match status" value="1"/>
</dbReference>
<dbReference type="PROSITE" id="PS51746">
    <property type="entry name" value="PPM_2"/>
    <property type="match status" value="1"/>
</dbReference>
<dbReference type="InterPro" id="IPR001932">
    <property type="entry name" value="PPM-type_phosphatase-like_dom"/>
</dbReference>
<dbReference type="RefSeq" id="XP_004177638.1">
    <property type="nucleotide sequence ID" value="XM_004177590.1"/>
</dbReference>
<dbReference type="Proteomes" id="UP000002866">
    <property type="component" value="Chromosome 1"/>
</dbReference>
<keyword evidence="1" id="KW-0460">Magnesium</keyword>
<feature type="region of interest" description="Disordered" evidence="2">
    <location>
        <begin position="53"/>
        <end position="81"/>
    </location>
</feature>
<dbReference type="SUPFAM" id="SSF81606">
    <property type="entry name" value="PP2C-like"/>
    <property type="match status" value="1"/>
</dbReference>
<dbReference type="PANTHER" id="PTHR12320:SF1">
    <property type="entry name" value="PROTEIN PHOSPHATASE PTC7 HOMOLOG"/>
    <property type="match status" value="1"/>
</dbReference>
<protein>
    <recommendedName>
        <fullName evidence="1">Protein phosphatase</fullName>
        <ecNumber evidence="1">3.1.3.16</ecNumber>
    </recommendedName>
</protein>
<dbReference type="HOGENOM" id="CLU_029404_7_0_1"/>
<feature type="domain" description="PPM-type phosphatase" evidence="3">
    <location>
        <begin position="100"/>
        <end position="372"/>
    </location>
</feature>
<dbReference type="Pfam" id="PF07228">
    <property type="entry name" value="SpoIIE"/>
    <property type="match status" value="1"/>
</dbReference>
<dbReference type="STRING" id="1071380.I2GVG7"/>
<comment type="similarity">
    <text evidence="1">Belongs to the PP2C family.</text>
</comment>
<gene>
    <name evidence="4" type="primary">TBLA0A03190</name>
    <name evidence="4" type="ORF">TBLA_0A03190</name>
</gene>
<reference evidence="4 5" key="1">
    <citation type="journal article" date="2011" name="Proc. Natl. Acad. Sci. U.S.A.">
        <title>Evolutionary erosion of yeast sex chromosomes by mating-type switching accidents.</title>
        <authorList>
            <person name="Gordon J.L."/>
            <person name="Armisen D."/>
            <person name="Proux-Wera E."/>
            <person name="Oheigeartaigh S.S."/>
            <person name="Byrne K.P."/>
            <person name="Wolfe K.H."/>
        </authorList>
    </citation>
    <scope>NUCLEOTIDE SEQUENCE [LARGE SCALE GENOMIC DNA]</scope>
    <source>
        <strain evidence="5">ATCC 34711 / CBS 6284 / DSM 70876 / NBRC 10599 / NRRL Y-10934 / UCD 77-7</strain>
    </source>
</reference>
<keyword evidence="1" id="KW-0464">Manganese</keyword>
<dbReference type="EMBL" id="HE806316">
    <property type="protein sequence ID" value="CCH58119.1"/>
    <property type="molecule type" value="Genomic_DNA"/>
</dbReference>
<dbReference type="GeneID" id="14492803"/>
<feature type="compositionally biased region" description="Low complexity" evidence="2">
    <location>
        <begin position="53"/>
        <end position="70"/>
    </location>
</feature>
<dbReference type="KEGG" id="tbl:TBLA_0A03190"/>
<dbReference type="eggNOG" id="KOG1379">
    <property type="taxonomic scope" value="Eukaryota"/>
</dbReference>
<evidence type="ECO:0000313" key="4">
    <source>
        <dbReference type="EMBL" id="CCH58119.1"/>
    </source>
</evidence>
<keyword evidence="1" id="KW-0479">Metal-binding</keyword>
<evidence type="ECO:0000256" key="2">
    <source>
        <dbReference type="SAM" id="MobiDB-lite"/>
    </source>
</evidence>
<dbReference type="InterPro" id="IPR039123">
    <property type="entry name" value="PPTC7"/>
</dbReference>
<comment type="cofactor">
    <cofactor evidence="1">
        <name>Mn(2+)</name>
        <dbReference type="ChEBI" id="CHEBI:29035"/>
    </cofactor>
</comment>
<dbReference type="GO" id="GO:0004722">
    <property type="term" value="F:protein serine/threonine phosphatase activity"/>
    <property type="evidence" value="ECO:0007669"/>
    <property type="project" value="UniProtKB-EC"/>
</dbReference>
<dbReference type="EC" id="3.1.3.16" evidence="1"/>
<evidence type="ECO:0000259" key="3">
    <source>
        <dbReference type="PROSITE" id="PS51746"/>
    </source>
</evidence>
<evidence type="ECO:0000256" key="1">
    <source>
        <dbReference type="RuleBase" id="RU366020"/>
    </source>
</evidence>
<keyword evidence="1" id="KW-0378">Hydrolase</keyword>
<keyword evidence="5" id="KW-1185">Reference proteome</keyword>
<comment type="catalytic activity">
    <reaction evidence="1">
        <text>O-phospho-L-threonyl-[protein] + H2O = L-threonyl-[protein] + phosphate</text>
        <dbReference type="Rhea" id="RHEA:47004"/>
        <dbReference type="Rhea" id="RHEA-COMP:11060"/>
        <dbReference type="Rhea" id="RHEA-COMP:11605"/>
        <dbReference type="ChEBI" id="CHEBI:15377"/>
        <dbReference type="ChEBI" id="CHEBI:30013"/>
        <dbReference type="ChEBI" id="CHEBI:43474"/>
        <dbReference type="ChEBI" id="CHEBI:61977"/>
        <dbReference type="EC" id="3.1.3.16"/>
    </reaction>
</comment>
<dbReference type="SMART" id="SM00332">
    <property type="entry name" value="PP2Cc"/>
    <property type="match status" value="1"/>
</dbReference>
<accession>I2GVG7</accession>
<dbReference type="AlphaFoldDB" id="I2GVG7"/>
<dbReference type="CDD" id="cd00143">
    <property type="entry name" value="PP2Cc"/>
    <property type="match status" value="1"/>
</dbReference>
<organism evidence="4 5">
    <name type="scientific">Henningerozyma blattae (strain ATCC 34711 / CBS 6284 / DSM 70876 / NBRC 10599 / NRRL Y-10934 / UCD 77-7)</name>
    <name type="common">Yeast</name>
    <name type="synonym">Tetrapisispora blattae</name>
    <dbReference type="NCBI Taxonomy" id="1071380"/>
    <lineage>
        <taxon>Eukaryota</taxon>
        <taxon>Fungi</taxon>
        <taxon>Dikarya</taxon>
        <taxon>Ascomycota</taxon>
        <taxon>Saccharomycotina</taxon>
        <taxon>Saccharomycetes</taxon>
        <taxon>Saccharomycetales</taxon>
        <taxon>Saccharomycetaceae</taxon>
        <taxon>Henningerozyma</taxon>
    </lineage>
</organism>
<dbReference type="PANTHER" id="PTHR12320">
    <property type="entry name" value="PROTEIN PHOSPHATASE 2C"/>
    <property type="match status" value="1"/>
</dbReference>